<organism evidence="1 2">
    <name type="scientific">Ensete ventricosum</name>
    <name type="common">Abyssinian banana</name>
    <name type="synonym">Musa ensete</name>
    <dbReference type="NCBI Taxonomy" id="4639"/>
    <lineage>
        <taxon>Eukaryota</taxon>
        <taxon>Viridiplantae</taxon>
        <taxon>Streptophyta</taxon>
        <taxon>Embryophyta</taxon>
        <taxon>Tracheophyta</taxon>
        <taxon>Spermatophyta</taxon>
        <taxon>Magnoliopsida</taxon>
        <taxon>Liliopsida</taxon>
        <taxon>Zingiberales</taxon>
        <taxon>Musaceae</taxon>
        <taxon>Ensete</taxon>
    </lineage>
</organism>
<protein>
    <submittedName>
        <fullName evidence="1">Uncharacterized protein</fullName>
    </submittedName>
</protein>
<accession>A0A426ZBE9</accession>
<reference evidence="1 2" key="1">
    <citation type="journal article" date="2014" name="Agronomy (Basel)">
        <title>A Draft Genome Sequence for Ensete ventricosum, the Drought-Tolerant Tree Against Hunger.</title>
        <authorList>
            <person name="Harrison J."/>
            <person name="Moore K.A."/>
            <person name="Paszkiewicz K."/>
            <person name="Jones T."/>
            <person name="Grant M."/>
            <person name="Ambacheew D."/>
            <person name="Muzemil S."/>
            <person name="Studholme D.J."/>
        </authorList>
    </citation>
    <scope>NUCLEOTIDE SEQUENCE [LARGE SCALE GENOMIC DNA]</scope>
</reference>
<dbReference type="EMBL" id="AMZH03007442">
    <property type="protein sequence ID" value="RRT61317.1"/>
    <property type="molecule type" value="Genomic_DNA"/>
</dbReference>
<gene>
    <name evidence="1" type="ORF">B296_00036760</name>
</gene>
<dbReference type="Proteomes" id="UP000287651">
    <property type="component" value="Unassembled WGS sequence"/>
</dbReference>
<evidence type="ECO:0000313" key="1">
    <source>
        <dbReference type="EMBL" id="RRT61317.1"/>
    </source>
</evidence>
<proteinExistence type="predicted"/>
<name>A0A426ZBE9_ENSVE</name>
<dbReference type="AlphaFoldDB" id="A0A426ZBE9"/>
<comment type="caution">
    <text evidence="1">The sequence shown here is derived from an EMBL/GenBank/DDBJ whole genome shotgun (WGS) entry which is preliminary data.</text>
</comment>
<evidence type="ECO:0000313" key="2">
    <source>
        <dbReference type="Proteomes" id="UP000287651"/>
    </source>
</evidence>
<sequence>MLPLRFPTVVSEPRQRGKRVVGHGQALCKGAIGCGQGLLQGWLAMARPPGGVAAMVWHLQGGGGLWPRPPIKGRPTAASPRS</sequence>